<dbReference type="AlphaFoldDB" id="A0A8C4NGU2"/>
<dbReference type="GO" id="GO:0005886">
    <property type="term" value="C:plasma membrane"/>
    <property type="evidence" value="ECO:0007669"/>
    <property type="project" value="UniProtKB-SubCell"/>
</dbReference>
<evidence type="ECO:0000259" key="12">
    <source>
        <dbReference type="Pfam" id="PF06535"/>
    </source>
</evidence>
<evidence type="ECO:0000256" key="10">
    <source>
        <dbReference type="SAM" id="MobiDB-lite"/>
    </source>
</evidence>
<dbReference type="InterPro" id="IPR010536">
    <property type="entry name" value="RGM_N"/>
</dbReference>
<evidence type="ECO:0000256" key="8">
    <source>
        <dbReference type="ARBA" id="ARBA00023180"/>
    </source>
</evidence>
<evidence type="ECO:0000256" key="9">
    <source>
        <dbReference type="ARBA" id="ARBA00023288"/>
    </source>
</evidence>
<keyword evidence="14" id="KW-1185">Reference proteome</keyword>
<protein>
    <submittedName>
        <fullName evidence="13">Repulsive guidance molecule BMP co-receptor a</fullName>
    </submittedName>
</protein>
<comment type="subcellular location">
    <subcellularLocation>
        <location evidence="1">Cell membrane</location>
        <topology evidence="1">Lipid-anchor</topology>
        <topology evidence="1">GPI-anchor</topology>
    </subcellularLocation>
</comment>
<dbReference type="GO" id="GO:0030509">
    <property type="term" value="P:BMP signaling pathway"/>
    <property type="evidence" value="ECO:0007669"/>
    <property type="project" value="TreeGrafter"/>
</dbReference>
<evidence type="ECO:0000256" key="6">
    <source>
        <dbReference type="ARBA" id="ARBA00023136"/>
    </source>
</evidence>
<proteinExistence type="inferred from homology"/>
<reference evidence="13" key="1">
    <citation type="submission" date="2025-08" db="UniProtKB">
        <authorList>
            <consortium name="Ensembl"/>
        </authorList>
    </citation>
    <scope>IDENTIFICATION</scope>
</reference>
<evidence type="ECO:0000259" key="11">
    <source>
        <dbReference type="Pfam" id="PF06534"/>
    </source>
</evidence>
<name>A0A8C4NGU2_EPTBU</name>
<keyword evidence="3" id="KW-1003">Cell membrane</keyword>
<dbReference type="Pfam" id="PF06535">
    <property type="entry name" value="RGM_N"/>
    <property type="match status" value="1"/>
</dbReference>
<accession>A0A8C4NGU2</accession>
<dbReference type="GO" id="GO:0015026">
    <property type="term" value="F:coreceptor activity"/>
    <property type="evidence" value="ECO:0007669"/>
    <property type="project" value="TreeGrafter"/>
</dbReference>
<dbReference type="InterPro" id="IPR009496">
    <property type="entry name" value="RGM_C"/>
</dbReference>
<evidence type="ECO:0000313" key="14">
    <source>
        <dbReference type="Proteomes" id="UP000694388"/>
    </source>
</evidence>
<evidence type="ECO:0000256" key="5">
    <source>
        <dbReference type="ARBA" id="ARBA00022729"/>
    </source>
</evidence>
<keyword evidence="5" id="KW-0732">Signal</keyword>
<dbReference type="Proteomes" id="UP000694388">
    <property type="component" value="Unplaced"/>
</dbReference>
<organism evidence="13 14">
    <name type="scientific">Eptatretus burgeri</name>
    <name type="common">Inshore hagfish</name>
    <dbReference type="NCBI Taxonomy" id="7764"/>
    <lineage>
        <taxon>Eukaryota</taxon>
        <taxon>Metazoa</taxon>
        <taxon>Chordata</taxon>
        <taxon>Craniata</taxon>
        <taxon>Vertebrata</taxon>
        <taxon>Cyclostomata</taxon>
        <taxon>Myxini</taxon>
        <taxon>Myxiniformes</taxon>
        <taxon>Myxinidae</taxon>
        <taxon>Eptatretinae</taxon>
        <taxon>Eptatretus</taxon>
    </lineage>
</organism>
<evidence type="ECO:0000256" key="2">
    <source>
        <dbReference type="ARBA" id="ARBA00005321"/>
    </source>
</evidence>
<evidence type="ECO:0000256" key="7">
    <source>
        <dbReference type="ARBA" id="ARBA00023157"/>
    </source>
</evidence>
<keyword evidence="9" id="KW-0449">Lipoprotein</keyword>
<evidence type="ECO:0000313" key="13">
    <source>
        <dbReference type="Ensembl" id="ENSEBUP00000005770.1"/>
    </source>
</evidence>
<keyword evidence="8" id="KW-0325">Glycoprotein</keyword>
<reference evidence="13" key="2">
    <citation type="submission" date="2025-09" db="UniProtKB">
        <authorList>
            <consortium name="Ensembl"/>
        </authorList>
    </citation>
    <scope>IDENTIFICATION</scope>
</reference>
<dbReference type="GO" id="GO:0080090">
    <property type="term" value="P:regulation of primary metabolic process"/>
    <property type="evidence" value="ECO:0007669"/>
    <property type="project" value="UniProtKB-ARBA"/>
</dbReference>
<feature type="compositionally biased region" description="Basic and acidic residues" evidence="10">
    <location>
        <begin position="131"/>
        <end position="146"/>
    </location>
</feature>
<dbReference type="PANTHER" id="PTHR31428:SF6">
    <property type="entry name" value="REPULSIVE GUIDANCE MOLECULE B HOMOLOG DRAG-1"/>
    <property type="match status" value="1"/>
</dbReference>
<dbReference type="Ensembl" id="ENSEBUT00000006214.1">
    <property type="protein sequence ID" value="ENSEBUP00000005770.1"/>
    <property type="gene ID" value="ENSEBUG00000003869.1"/>
</dbReference>
<dbReference type="GeneTree" id="ENSGT00950000183112"/>
<keyword evidence="6" id="KW-0472">Membrane</keyword>
<dbReference type="GO" id="GO:0098552">
    <property type="term" value="C:side of membrane"/>
    <property type="evidence" value="ECO:0007669"/>
    <property type="project" value="UniProtKB-KW"/>
</dbReference>
<dbReference type="FunFam" id="3.40.1000.10:FF:000001">
    <property type="entry name" value="Repulsive guidance molecule BMP co-receptor a"/>
    <property type="match status" value="1"/>
</dbReference>
<feature type="domain" description="Repulsive guidance molecule N-terminal" evidence="12">
    <location>
        <begin position="57"/>
        <end position="121"/>
    </location>
</feature>
<evidence type="ECO:0000256" key="1">
    <source>
        <dbReference type="ARBA" id="ARBA00004609"/>
    </source>
</evidence>
<sequence>MLEVGLEHRTKSEMRATVAMALWLPLSSRSLRLTLLTVGCLSVFLSFPQKALSRSECRILKCNSVFDMTWSAAQTPAGLCAALRSYSRCTKAMAKMCRGDLAYHAARRGIDDLMAQHNCSKDGPSAPSPTSDERIEEHMGREDPARGRCSFSPAGLEGVYNDGEVGPEKGRVAFSYCGLFGDPHLRTFHDDFQTCKVEGAWPLVDNGRLFVQVTNIPVVPLSSATASNKLTIIFKSFGECTEQKMYQAESGSLPPAFVDGSKNGGPRDSTGSLRVLELVPGHHIEIRARHIGTTVVVRQVGRYLTFAVRVPSVLAEAGSSEAGGLQLCLSGCPALERIHKEEYHALLARPPARAPAPATARARCKERLPVEDLYFHSCVFDLLTTGDLNFTQAAYAAFEDVRALYPDKRHLNVYRSTTDPTLRGGAPGRPWRLAFSLIAAAVSSAAFLC</sequence>
<dbReference type="PANTHER" id="PTHR31428">
    <property type="entry name" value="RGM DOMAIN FAMILY MEMBER DRAG-1"/>
    <property type="match status" value="1"/>
</dbReference>
<dbReference type="GO" id="GO:0010604">
    <property type="term" value="P:positive regulation of macromolecule metabolic process"/>
    <property type="evidence" value="ECO:0007669"/>
    <property type="project" value="UniProtKB-ARBA"/>
</dbReference>
<evidence type="ECO:0000256" key="4">
    <source>
        <dbReference type="ARBA" id="ARBA00022622"/>
    </source>
</evidence>
<dbReference type="Pfam" id="PF06534">
    <property type="entry name" value="RGM_C"/>
    <property type="match status" value="1"/>
</dbReference>
<keyword evidence="7" id="KW-1015">Disulfide bond</keyword>
<comment type="similarity">
    <text evidence="2">Belongs to the repulsive guidance molecule (RGM) family.</text>
</comment>
<dbReference type="Gene3D" id="3.40.1000.10">
    <property type="entry name" value="Mog1/PsbP, alpha/beta/alpha sandwich"/>
    <property type="match status" value="1"/>
</dbReference>
<feature type="region of interest" description="Disordered" evidence="10">
    <location>
        <begin position="119"/>
        <end position="147"/>
    </location>
</feature>
<dbReference type="InterPro" id="IPR040287">
    <property type="entry name" value="RGM"/>
</dbReference>
<keyword evidence="4" id="KW-0336">GPI-anchor</keyword>
<evidence type="ECO:0000256" key="3">
    <source>
        <dbReference type="ARBA" id="ARBA00022475"/>
    </source>
</evidence>
<feature type="domain" description="Repulsive guidance molecule C-terminal" evidence="11">
    <location>
        <begin position="174"/>
        <end position="406"/>
    </location>
</feature>